<dbReference type="SUPFAM" id="SSF53850">
    <property type="entry name" value="Periplasmic binding protein-like II"/>
    <property type="match status" value="1"/>
</dbReference>
<feature type="signal peptide" evidence="1">
    <location>
        <begin position="1"/>
        <end position="34"/>
    </location>
</feature>
<dbReference type="SMART" id="SM00062">
    <property type="entry name" value="PBPb"/>
    <property type="match status" value="1"/>
</dbReference>
<feature type="chain" id="PRO_5024800247" evidence="1">
    <location>
        <begin position="35"/>
        <end position="252"/>
    </location>
</feature>
<accession>A0A653L4G0</accession>
<name>A0A653L4G0_AERVE</name>
<evidence type="ECO:0000256" key="1">
    <source>
        <dbReference type="SAM" id="SignalP"/>
    </source>
</evidence>
<evidence type="ECO:0000313" key="4">
    <source>
        <dbReference type="Proteomes" id="UP000439123"/>
    </source>
</evidence>
<sequence>MNGKQSEVAMNYQLLWKSAIFSVSSMMAISAVQAAPLNVMTEDYPPFNMQGEGGKIVGLSTEVVEELFKRAGVEYKLTLMPWKRAYEDTLGTPNTALYSTTRTPEREALFKWVGPLVNNNWVFFSSSTANITVKSLEDAKQYSVGGYNGDAAAEYLKAQGFAKLQLAANDTANVKKLEAGRIDLWATGQYLAPYLASKEKVASPKPVFVFKETQMSLAFNKDTPDELITKLNEILAAMKADGTIDKINAKYQ</sequence>
<keyword evidence="1" id="KW-0732">Signal</keyword>
<dbReference type="InterPro" id="IPR001638">
    <property type="entry name" value="Solute-binding_3/MltF_N"/>
</dbReference>
<dbReference type="PANTHER" id="PTHR38834:SF3">
    <property type="entry name" value="SOLUTE-BINDING PROTEIN FAMILY 3_N-TERMINAL DOMAIN-CONTAINING PROTEIN"/>
    <property type="match status" value="1"/>
</dbReference>
<dbReference type="Gene3D" id="3.40.190.10">
    <property type="entry name" value="Periplasmic binding protein-like II"/>
    <property type="match status" value="2"/>
</dbReference>
<proteinExistence type="predicted"/>
<dbReference type="PANTHER" id="PTHR38834">
    <property type="entry name" value="PERIPLASMIC SUBSTRATE BINDING PROTEIN FAMILY 3"/>
    <property type="match status" value="1"/>
</dbReference>
<dbReference type="Pfam" id="PF00497">
    <property type="entry name" value="SBP_bac_3"/>
    <property type="match status" value="1"/>
</dbReference>
<dbReference type="Proteomes" id="UP000439123">
    <property type="component" value="Unassembled WGS sequence"/>
</dbReference>
<evidence type="ECO:0000259" key="2">
    <source>
        <dbReference type="SMART" id="SM00062"/>
    </source>
</evidence>
<reference evidence="3 4" key="1">
    <citation type="submission" date="2019-10" db="EMBL/GenBank/DDBJ databases">
        <authorList>
            <person name="Karimi E."/>
        </authorList>
    </citation>
    <scope>NUCLEOTIDE SEQUENCE [LARGE SCALE GENOMIC DNA]</scope>
    <source>
        <strain evidence="3">Aeromonas sp. 8C</strain>
    </source>
</reference>
<dbReference type="EMBL" id="CABWLC010000012">
    <property type="protein sequence ID" value="VXA85899.1"/>
    <property type="molecule type" value="Genomic_DNA"/>
</dbReference>
<gene>
    <name evidence="3" type="ORF">AERO8C_20740</name>
</gene>
<evidence type="ECO:0000313" key="3">
    <source>
        <dbReference type="EMBL" id="VXA85899.1"/>
    </source>
</evidence>
<feature type="domain" description="Solute-binding protein family 3/N-terminal" evidence="2">
    <location>
        <begin position="36"/>
        <end position="252"/>
    </location>
</feature>
<protein>
    <submittedName>
        <fullName evidence="3">Amino acid ABC transporter substrate-binding protein</fullName>
    </submittedName>
</protein>
<dbReference type="AlphaFoldDB" id="A0A653L4G0"/>
<organism evidence="3 4">
    <name type="scientific">Aeromonas veronii</name>
    <dbReference type="NCBI Taxonomy" id="654"/>
    <lineage>
        <taxon>Bacteria</taxon>
        <taxon>Pseudomonadati</taxon>
        <taxon>Pseudomonadota</taxon>
        <taxon>Gammaproteobacteria</taxon>
        <taxon>Aeromonadales</taxon>
        <taxon>Aeromonadaceae</taxon>
        <taxon>Aeromonas</taxon>
    </lineage>
</organism>